<gene>
    <name evidence="7" type="ORF">EHS25_007249</name>
</gene>
<dbReference type="SMART" id="SM00829">
    <property type="entry name" value="PKS_ER"/>
    <property type="match status" value="1"/>
</dbReference>
<name>A0A427XN25_9TREE</name>
<sequence length="379" mass="41141">MSNTDYKFEGWGAFGPDSIEGKFKWFEYEPKEFADDDLDEVDSRRPTVPVKILYCGMCATDLHMASAGWFDMSAFYPLVVGHEIVGEVVRAGPMVEGGLKVGDIVGIGAQSDSCLKCARCREHKEEYCDEGQIGTYAAIYKRTSPGSKSRGGYANYWRGPSHFVVPIPSNLDPAAAAPMLCGGVTVFSPLIKYGAGTTAKDVGVIGIGGLGHFALLFAKAMGAEVTAISHSQRKVEDAKAMGATKFITTHGHVDDAIKGHERSLDLIICTTSDPNMPLSDYLRLLRPGGTFVMVGAPEVDAMPELHPFFFILNNVHLTGSAIGSPARICEMLQFAGDHNVRPWIKRFPLNEVNKAVPSMHAGEARYRYVLVNEDNGGKL</sequence>
<keyword evidence="3 5" id="KW-0862">Zinc</keyword>
<dbReference type="Gene3D" id="3.40.50.720">
    <property type="entry name" value="NAD(P)-binding Rossmann-like Domain"/>
    <property type="match status" value="1"/>
</dbReference>
<dbReference type="AlphaFoldDB" id="A0A427XN25"/>
<evidence type="ECO:0000256" key="2">
    <source>
        <dbReference type="ARBA" id="ARBA00022723"/>
    </source>
</evidence>
<dbReference type="Proteomes" id="UP000279259">
    <property type="component" value="Unassembled WGS sequence"/>
</dbReference>
<protein>
    <recommendedName>
        <fullName evidence="6">Enoyl reductase (ER) domain-containing protein</fullName>
    </recommendedName>
</protein>
<evidence type="ECO:0000259" key="6">
    <source>
        <dbReference type="SMART" id="SM00829"/>
    </source>
</evidence>
<dbReference type="EMBL" id="RSCD01000036">
    <property type="protein sequence ID" value="RSH80144.1"/>
    <property type="molecule type" value="Genomic_DNA"/>
</dbReference>
<feature type="domain" description="Enoyl reductase (ER)" evidence="6">
    <location>
        <begin position="21"/>
        <end position="370"/>
    </location>
</feature>
<dbReference type="SUPFAM" id="SSF50129">
    <property type="entry name" value="GroES-like"/>
    <property type="match status" value="1"/>
</dbReference>
<dbReference type="InterPro" id="IPR020843">
    <property type="entry name" value="ER"/>
</dbReference>
<dbReference type="PROSITE" id="PS00059">
    <property type="entry name" value="ADH_ZINC"/>
    <property type="match status" value="1"/>
</dbReference>
<accession>A0A427XN25</accession>
<evidence type="ECO:0000313" key="8">
    <source>
        <dbReference type="Proteomes" id="UP000279259"/>
    </source>
</evidence>
<keyword evidence="4" id="KW-0560">Oxidoreductase</keyword>
<dbReference type="OrthoDB" id="1879366at2759"/>
<organism evidence="7 8">
    <name type="scientific">Saitozyma podzolica</name>
    <dbReference type="NCBI Taxonomy" id="1890683"/>
    <lineage>
        <taxon>Eukaryota</taxon>
        <taxon>Fungi</taxon>
        <taxon>Dikarya</taxon>
        <taxon>Basidiomycota</taxon>
        <taxon>Agaricomycotina</taxon>
        <taxon>Tremellomycetes</taxon>
        <taxon>Tremellales</taxon>
        <taxon>Trimorphomycetaceae</taxon>
        <taxon>Saitozyma</taxon>
    </lineage>
</organism>
<evidence type="ECO:0000256" key="3">
    <source>
        <dbReference type="ARBA" id="ARBA00022833"/>
    </source>
</evidence>
<reference evidence="7 8" key="1">
    <citation type="submission" date="2018-11" db="EMBL/GenBank/DDBJ databases">
        <title>Genome sequence of Saitozyma podzolica DSM 27192.</title>
        <authorList>
            <person name="Aliyu H."/>
            <person name="Gorte O."/>
            <person name="Ochsenreither K."/>
        </authorList>
    </citation>
    <scope>NUCLEOTIDE SEQUENCE [LARGE SCALE GENOMIC DNA]</scope>
    <source>
        <strain evidence="7 8">DSM 27192</strain>
    </source>
</reference>
<keyword evidence="8" id="KW-1185">Reference proteome</keyword>
<dbReference type="STRING" id="1890683.A0A427XN25"/>
<evidence type="ECO:0000256" key="4">
    <source>
        <dbReference type="ARBA" id="ARBA00023002"/>
    </source>
</evidence>
<dbReference type="InterPro" id="IPR013154">
    <property type="entry name" value="ADH-like_N"/>
</dbReference>
<evidence type="ECO:0000256" key="5">
    <source>
        <dbReference type="RuleBase" id="RU361277"/>
    </source>
</evidence>
<dbReference type="FunFam" id="3.40.50.720:FF:000022">
    <property type="entry name" value="Cinnamyl alcohol dehydrogenase"/>
    <property type="match status" value="1"/>
</dbReference>
<dbReference type="GO" id="GO:0016616">
    <property type="term" value="F:oxidoreductase activity, acting on the CH-OH group of donors, NAD or NADP as acceptor"/>
    <property type="evidence" value="ECO:0007669"/>
    <property type="project" value="InterPro"/>
</dbReference>
<keyword evidence="2 5" id="KW-0479">Metal-binding</keyword>
<dbReference type="PANTHER" id="PTHR42683">
    <property type="entry name" value="ALDEHYDE REDUCTASE"/>
    <property type="match status" value="1"/>
</dbReference>
<comment type="similarity">
    <text evidence="5">Belongs to the zinc-containing alcohol dehydrogenase family.</text>
</comment>
<evidence type="ECO:0000313" key="7">
    <source>
        <dbReference type="EMBL" id="RSH80144.1"/>
    </source>
</evidence>
<comment type="caution">
    <text evidence="7">The sequence shown here is derived from an EMBL/GenBank/DDBJ whole genome shotgun (WGS) entry which is preliminary data.</text>
</comment>
<comment type="cofactor">
    <cofactor evidence="1 5">
        <name>Zn(2+)</name>
        <dbReference type="ChEBI" id="CHEBI:29105"/>
    </cofactor>
</comment>
<dbReference type="InterPro" id="IPR047109">
    <property type="entry name" value="CAD-like"/>
</dbReference>
<dbReference type="InterPro" id="IPR036291">
    <property type="entry name" value="NAD(P)-bd_dom_sf"/>
</dbReference>
<dbReference type="CDD" id="cd05283">
    <property type="entry name" value="CAD1"/>
    <property type="match status" value="1"/>
</dbReference>
<dbReference type="InterPro" id="IPR002328">
    <property type="entry name" value="ADH_Zn_CS"/>
</dbReference>
<proteinExistence type="inferred from homology"/>
<dbReference type="InterPro" id="IPR011032">
    <property type="entry name" value="GroES-like_sf"/>
</dbReference>
<dbReference type="GO" id="GO:0008270">
    <property type="term" value="F:zinc ion binding"/>
    <property type="evidence" value="ECO:0007669"/>
    <property type="project" value="InterPro"/>
</dbReference>
<dbReference type="SUPFAM" id="SSF51735">
    <property type="entry name" value="NAD(P)-binding Rossmann-fold domains"/>
    <property type="match status" value="1"/>
</dbReference>
<dbReference type="Pfam" id="PF08240">
    <property type="entry name" value="ADH_N"/>
    <property type="match status" value="1"/>
</dbReference>
<dbReference type="Gene3D" id="3.90.180.10">
    <property type="entry name" value="Medium-chain alcohol dehydrogenases, catalytic domain"/>
    <property type="match status" value="1"/>
</dbReference>
<dbReference type="Pfam" id="PF00107">
    <property type="entry name" value="ADH_zinc_N"/>
    <property type="match status" value="1"/>
</dbReference>
<dbReference type="InterPro" id="IPR013149">
    <property type="entry name" value="ADH-like_C"/>
</dbReference>
<evidence type="ECO:0000256" key="1">
    <source>
        <dbReference type="ARBA" id="ARBA00001947"/>
    </source>
</evidence>